<dbReference type="SMART" id="SM00436">
    <property type="entry name" value="TOP1Bc"/>
    <property type="match status" value="1"/>
</dbReference>
<proteinExistence type="inferred from homology"/>
<evidence type="ECO:0000256" key="6">
    <source>
        <dbReference type="ARBA" id="ARBA00023029"/>
    </source>
</evidence>
<dbReference type="GO" id="GO:0046872">
    <property type="term" value="F:metal ion binding"/>
    <property type="evidence" value="ECO:0007669"/>
    <property type="project" value="UniProtKB-KW"/>
</dbReference>
<dbReference type="PANTHER" id="PTHR11390:SF21">
    <property type="entry name" value="DNA TOPOISOMERASE 3-ALPHA"/>
    <property type="match status" value="1"/>
</dbReference>
<dbReference type="SMART" id="SM00493">
    <property type="entry name" value="TOPRIM"/>
    <property type="match status" value="1"/>
</dbReference>
<dbReference type="InterPro" id="IPR023406">
    <property type="entry name" value="Topo_IA_AS"/>
</dbReference>
<dbReference type="Gene3D" id="3.40.50.140">
    <property type="match status" value="1"/>
</dbReference>
<name>A0A1I6E1W9_9FIRM</name>
<dbReference type="Gene3D" id="2.70.20.10">
    <property type="entry name" value="Topoisomerase I, domain 3"/>
    <property type="match status" value="1"/>
</dbReference>
<accession>A0A1I6E1W9</accession>
<dbReference type="GO" id="GO:0003677">
    <property type="term" value="F:DNA binding"/>
    <property type="evidence" value="ECO:0007669"/>
    <property type="project" value="UniProtKB-KW"/>
</dbReference>
<gene>
    <name evidence="15" type="ORF">SAMN05660706_12341</name>
</gene>
<dbReference type="InterPro" id="IPR025589">
    <property type="entry name" value="Toprim_C_rpt"/>
</dbReference>
<dbReference type="InterPro" id="IPR034144">
    <property type="entry name" value="TOPRIM_TopoIII"/>
</dbReference>
<keyword evidence="16" id="KW-1185">Reference proteome</keyword>
<keyword evidence="6" id="KW-0799">Topoisomerase</keyword>
<dbReference type="Pfam" id="PF01131">
    <property type="entry name" value="Topoisom_bac"/>
    <property type="match status" value="1"/>
</dbReference>
<dbReference type="InterPro" id="IPR005738">
    <property type="entry name" value="TopoIII"/>
</dbReference>
<evidence type="ECO:0000256" key="7">
    <source>
        <dbReference type="ARBA" id="ARBA00023125"/>
    </source>
</evidence>
<feature type="domain" description="Toprim" evidence="13">
    <location>
        <begin position="2"/>
        <end position="135"/>
    </location>
</feature>
<dbReference type="InterPro" id="IPR023405">
    <property type="entry name" value="Topo_IA_core_domain"/>
</dbReference>
<dbReference type="InterPro" id="IPR006171">
    <property type="entry name" value="TOPRIM_dom"/>
</dbReference>
<keyword evidence="4" id="KW-0479">Metal-binding</keyword>
<keyword evidence="7" id="KW-0238">DNA-binding</keyword>
<keyword evidence="5" id="KW-0460">Magnesium</keyword>
<dbReference type="RefSeq" id="WP_092485260.1">
    <property type="nucleotide sequence ID" value="NZ_FOYM01000023.1"/>
</dbReference>
<reference evidence="16" key="1">
    <citation type="submission" date="2016-10" db="EMBL/GenBank/DDBJ databases">
        <authorList>
            <person name="Varghese N."/>
            <person name="Submissions S."/>
        </authorList>
    </citation>
    <scope>NUCLEOTIDE SEQUENCE [LARGE SCALE GENOMIC DNA]</scope>
    <source>
        <strain evidence="16">DSM 3669</strain>
    </source>
</reference>
<sequence length="785" mass="87060">MKSLILAEKPSVARDLAEALGEFQKKDGYLENNQYVVTWAIGHLVELAAPEDYDPQLKKWAFETLPIMPEKFKLKANSRTKKQFKIVSELVNRSDIEQLICATDAGREGELIFRYIYRLAGCKKPFKRLWLSETTPAAVKKGFASLRPGCDFDRLASAAESRSRADWLIGINATRAFSVRHKVLLSVGRVQTPTLALIVNREHEIKNFVSTPYWVLYAQFTKNDGRNYTGKWFHGEQNRFNTPEEARVVQVKVNGQPAAVVEVEEKDISEQPPMLFNLNDLQKEANKKFGLSAAKTLETAQSLYETRKLITYPRTDSRHITRELAETIPGRLAILATLDEYGPFAAAAQAAGIPGKRYVDDSKVSDHTALIPTTVKPDFAKLTPNERNIYDLVVRRFLAIFYPAARYKQTRVITEAARETFVTAGKVELEKGWKTVYAPAENGDKHAGEPGALPALVPGEALLTEKTEIQEKKTQPPKRYTEASLLAVMEGASRLLDDRELKEAMKGHGLGTPATRAAIIERLIKVGYIERNKKTLVPTEKGTALIDLVPDIIKNPELTGRWEKTLADIEAGTADPQEFMAGIKKLAGEIVELVRNQAANQLQANQDPLGKCPICGKEVIEGNKGYGCSGYKEGCKFVIWKEIAGKKITPAQAKALLAKGKTGIIKGFKSKKGNKFDAVLQLKDGKVEFWFDNDNTKQAIGKCPLCGKDITESAKGYGCIGYKEGCKFVIWKEIAGKKITAKRAQDLLQKGKTGTIKGFKSKTGKKFDAVLVLQDGKVGFEFNGG</sequence>
<dbReference type="OrthoDB" id="9803554at2"/>
<dbReference type="PROSITE" id="PS50880">
    <property type="entry name" value="TOPRIM"/>
    <property type="match status" value="1"/>
</dbReference>
<dbReference type="CDD" id="cd00186">
    <property type="entry name" value="TOP1Ac"/>
    <property type="match status" value="1"/>
</dbReference>
<evidence type="ECO:0000313" key="16">
    <source>
        <dbReference type="Proteomes" id="UP000199584"/>
    </source>
</evidence>
<dbReference type="GO" id="GO:0003917">
    <property type="term" value="F:DNA topoisomerase type I (single strand cut, ATP-independent) activity"/>
    <property type="evidence" value="ECO:0007669"/>
    <property type="project" value="UniProtKB-EC"/>
</dbReference>
<dbReference type="NCBIfam" id="NF005829">
    <property type="entry name" value="PRK07726.1"/>
    <property type="match status" value="1"/>
</dbReference>
<evidence type="ECO:0000256" key="11">
    <source>
        <dbReference type="ARBA" id="ARBA00032235"/>
    </source>
</evidence>
<dbReference type="Proteomes" id="UP000199584">
    <property type="component" value="Unassembled WGS sequence"/>
</dbReference>
<dbReference type="GO" id="GO:0043597">
    <property type="term" value="C:cytoplasmic replication fork"/>
    <property type="evidence" value="ECO:0007669"/>
    <property type="project" value="TreeGrafter"/>
</dbReference>
<dbReference type="GO" id="GO:0006310">
    <property type="term" value="P:DNA recombination"/>
    <property type="evidence" value="ECO:0007669"/>
    <property type="project" value="TreeGrafter"/>
</dbReference>
<evidence type="ECO:0000256" key="1">
    <source>
        <dbReference type="ARBA" id="ARBA00000213"/>
    </source>
</evidence>
<dbReference type="InterPro" id="IPR000380">
    <property type="entry name" value="Topo_IA"/>
</dbReference>
<dbReference type="EMBL" id="FOYM01000023">
    <property type="protein sequence ID" value="SFR11695.1"/>
    <property type="molecule type" value="Genomic_DNA"/>
</dbReference>
<evidence type="ECO:0000256" key="12">
    <source>
        <dbReference type="ARBA" id="ARBA00032877"/>
    </source>
</evidence>
<evidence type="ECO:0000259" key="13">
    <source>
        <dbReference type="PROSITE" id="PS50880"/>
    </source>
</evidence>
<dbReference type="InterPro" id="IPR003601">
    <property type="entry name" value="Topo_IA_2"/>
</dbReference>
<dbReference type="InterPro" id="IPR013826">
    <property type="entry name" value="Topo_IA_cen_sub3"/>
</dbReference>
<comment type="similarity">
    <text evidence="2">Belongs to the type IA topoisomerase family.</text>
</comment>
<dbReference type="PROSITE" id="PS00396">
    <property type="entry name" value="TOPO_IA_1"/>
    <property type="match status" value="1"/>
</dbReference>
<organism evidence="15 16">
    <name type="scientific">Desulfoscipio geothermicus DSM 3669</name>
    <dbReference type="NCBI Taxonomy" id="1121426"/>
    <lineage>
        <taxon>Bacteria</taxon>
        <taxon>Bacillati</taxon>
        <taxon>Bacillota</taxon>
        <taxon>Clostridia</taxon>
        <taxon>Eubacteriales</taxon>
        <taxon>Desulfallaceae</taxon>
        <taxon>Desulfoscipio</taxon>
    </lineage>
</organism>
<evidence type="ECO:0000313" key="15">
    <source>
        <dbReference type="EMBL" id="SFR11695.1"/>
    </source>
</evidence>
<dbReference type="Gene3D" id="1.10.290.10">
    <property type="entry name" value="Topoisomerase I, domain 4"/>
    <property type="match status" value="1"/>
</dbReference>
<dbReference type="GO" id="GO:0006265">
    <property type="term" value="P:DNA topological change"/>
    <property type="evidence" value="ECO:0007669"/>
    <property type="project" value="InterPro"/>
</dbReference>
<dbReference type="EC" id="5.6.2.1" evidence="3"/>
<keyword evidence="8 15" id="KW-0413">Isomerase</keyword>
<dbReference type="PROSITE" id="PS52039">
    <property type="entry name" value="TOPO_IA_2"/>
    <property type="match status" value="1"/>
</dbReference>
<dbReference type="Gene3D" id="1.10.460.10">
    <property type="entry name" value="Topoisomerase I, domain 2"/>
    <property type="match status" value="1"/>
</dbReference>
<feature type="domain" description="Topo IA-type catalytic" evidence="14">
    <location>
        <begin position="152"/>
        <end position="591"/>
    </location>
</feature>
<dbReference type="STRING" id="39060.SAMN05660706_12341"/>
<evidence type="ECO:0000256" key="3">
    <source>
        <dbReference type="ARBA" id="ARBA00012891"/>
    </source>
</evidence>
<evidence type="ECO:0000256" key="8">
    <source>
        <dbReference type="ARBA" id="ARBA00023235"/>
    </source>
</evidence>
<dbReference type="NCBIfam" id="TIGR01056">
    <property type="entry name" value="topB"/>
    <property type="match status" value="1"/>
</dbReference>
<evidence type="ECO:0000256" key="10">
    <source>
        <dbReference type="ARBA" id="ARBA00031985"/>
    </source>
</evidence>
<comment type="catalytic activity">
    <reaction evidence="1">
        <text>ATP-independent breakage of single-stranded DNA, followed by passage and rejoining.</text>
        <dbReference type="EC" id="5.6.2.1"/>
    </reaction>
</comment>
<dbReference type="InterPro" id="IPR013824">
    <property type="entry name" value="Topo_IA_cen_sub1"/>
</dbReference>
<dbReference type="GO" id="GO:0006281">
    <property type="term" value="P:DNA repair"/>
    <property type="evidence" value="ECO:0007669"/>
    <property type="project" value="TreeGrafter"/>
</dbReference>
<dbReference type="Pfam" id="PF01751">
    <property type="entry name" value="Toprim"/>
    <property type="match status" value="1"/>
</dbReference>
<dbReference type="InterPro" id="IPR013825">
    <property type="entry name" value="Topo_IA_cen_sub2"/>
</dbReference>
<dbReference type="Pfam" id="PF13342">
    <property type="entry name" value="Toprim_Crpt"/>
    <property type="match status" value="2"/>
</dbReference>
<dbReference type="CDD" id="cd03362">
    <property type="entry name" value="TOPRIM_TopoIA_TopoIII"/>
    <property type="match status" value="1"/>
</dbReference>
<evidence type="ECO:0000256" key="5">
    <source>
        <dbReference type="ARBA" id="ARBA00022842"/>
    </source>
</evidence>
<protein>
    <recommendedName>
        <fullName evidence="3">DNA topoisomerase</fullName>
        <ecNumber evidence="3">5.6.2.1</ecNumber>
    </recommendedName>
    <alternativeName>
        <fullName evidence="12">Omega-protein</fullName>
    </alternativeName>
    <alternativeName>
        <fullName evidence="11">Relaxing enzyme</fullName>
    </alternativeName>
    <alternativeName>
        <fullName evidence="9">Swivelase</fullName>
    </alternativeName>
    <alternativeName>
        <fullName evidence="10">Untwisting enzyme</fullName>
    </alternativeName>
</protein>
<dbReference type="SMART" id="SM00437">
    <property type="entry name" value="TOP1Ac"/>
    <property type="match status" value="1"/>
</dbReference>
<evidence type="ECO:0000256" key="4">
    <source>
        <dbReference type="ARBA" id="ARBA00022723"/>
    </source>
</evidence>
<dbReference type="AlphaFoldDB" id="A0A1I6E1W9"/>
<dbReference type="InterPro" id="IPR013497">
    <property type="entry name" value="Topo_IA_cen"/>
</dbReference>
<dbReference type="PRINTS" id="PR00417">
    <property type="entry name" value="PRTPISMRASEI"/>
</dbReference>
<dbReference type="InterPro" id="IPR003602">
    <property type="entry name" value="Topo_IA_DNA-bd_dom"/>
</dbReference>
<evidence type="ECO:0000256" key="9">
    <source>
        <dbReference type="ARBA" id="ARBA00030003"/>
    </source>
</evidence>
<evidence type="ECO:0000256" key="2">
    <source>
        <dbReference type="ARBA" id="ARBA00009446"/>
    </source>
</evidence>
<evidence type="ECO:0000259" key="14">
    <source>
        <dbReference type="PROSITE" id="PS52039"/>
    </source>
</evidence>
<dbReference type="SUPFAM" id="SSF56712">
    <property type="entry name" value="Prokaryotic type I DNA topoisomerase"/>
    <property type="match status" value="1"/>
</dbReference>
<dbReference type="PANTHER" id="PTHR11390">
    <property type="entry name" value="PROKARYOTIC DNA TOPOISOMERASE"/>
    <property type="match status" value="1"/>
</dbReference>